<dbReference type="EMBL" id="GBRH01174167">
    <property type="protein sequence ID" value="JAE23729.1"/>
    <property type="molecule type" value="Transcribed_RNA"/>
</dbReference>
<dbReference type="AlphaFoldDB" id="A0A0A9GJZ9"/>
<keyword evidence="1" id="KW-0732">Signal</keyword>
<sequence length="48" mass="5591">MRCFIFMKFLLCSLSTFLCLPRCSNSLIVASVTWGFIPMHTVQSFYHI</sequence>
<proteinExistence type="predicted"/>
<feature type="signal peptide" evidence="1">
    <location>
        <begin position="1"/>
        <end position="26"/>
    </location>
</feature>
<protein>
    <submittedName>
        <fullName evidence="2">Uncharacterized protein</fullName>
    </submittedName>
</protein>
<evidence type="ECO:0000256" key="1">
    <source>
        <dbReference type="SAM" id="SignalP"/>
    </source>
</evidence>
<organism evidence="2">
    <name type="scientific">Arundo donax</name>
    <name type="common">Giant reed</name>
    <name type="synonym">Donax arundinaceus</name>
    <dbReference type="NCBI Taxonomy" id="35708"/>
    <lineage>
        <taxon>Eukaryota</taxon>
        <taxon>Viridiplantae</taxon>
        <taxon>Streptophyta</taxon>
        <taxon>Embryophyta</taxon>
        <taxon>Tracheophyta</taxon>
        <taxon>Spermatophyta</taxon>
        <taxon>Magnoliopsida</taxon>
        <taxon>Liliopsida</taxon>
        <taxon>Poales</taxon>
        <taxon>Poaceae</taxon>
        <taxon>PACMAD clade</taxon>
        <taxon>Arundinoideae</taxon>
        <taxon>Arundineae</taxon>
        <taxon>Arundo</taxon>
    </lineage>
</organism>
<reference evidence="2" key="2">
    <citation type="journal article" date="2015" name="Data Brief">
        <title>Shoot transcriptome of the giant reed, Arundo donax.</title>
        <authorList>
            <person name="Barrero R.A."/>
            <person name="Guerrero F.D."/>
            <person name="Moolhuijzen P."/>
            <person name="Goolsby J.A."/>
            <person name="Tidwell J."/>
            <person name="Bellgard S.E."/>
            <person name="Bellgard M.I."/>
        </authorList>
    </citation>
    <scope>NUCLEOTIDE SEQUENCE</scope>
    <source>
        <tissue evidence="2">Shoot tissue taken approximately 20 cm above the soil surface</tissue>
    </source>
</reference>
<feature type="chain" id="PRO_5002065097" evidence="1">
    <location>
        <begin position="27"/>
        <end position="48"/>
    </location>
</feature>
<accession>A0A0A9GJZ9</accession>
<reference evidence="2" key="1">
    <citation type="submission" date="2014-09" db="EMBL/GenBank/DDBJ databases">
        <authorList>
            <person name="Magalhaes I.L.F."/>
            <person name="Oliveira U."/>
            <person name="Santos F.R."/>
            <person name="Vidigal T.H.D.A."/>
            <person name="Brescovit A.D."/>
            <person name="Santos A.J."/>
        </authorList>
    </citation>
    <scope>NUCLEOTIDE SEQUENCE</scope>
    <source>
        <tissue evidence="2">Shoot tissue taken approximately 20 cm above the soil surface</tissue>
    </source>
</reference>
<evidence type="ECO:0000313" key="2">
    <source>
        <dbReference type="EMBL" id="JAE23729.1"/>
    </source>
</evidence>
<name>A0A0A9GJZ9_ARUDO</name>